<proteinExistence type="predicted"/>
<protein>
    <submittedName>
        <fullName evidence="1">Uncharacterized protein</fullName>
    </submittedName>
</protein>
<sequence length="319" mass="33014">MLPVAYTSTSLGFEKLSVGNGTSAVCSGLTRCGVIRKISSVRSCWNDVLRNSAPSTGTSPTPGIALSAPVALSLISPPIANDSPSLIWTVVDARRVVISGRIDVPPMFVALSVTPVCDSSDTSGATFRLIRPFASTVGVNFSATPNSSSCSVIDDVPLPLLCGIGMKILPPARNVASWPLIVTRLGSARILTRLSVFCASAATLNGLLFALLKIAPLATPASRLLTSAPLHEPKPPWMLNALPIWLISVFDTSATFTSSITCCGDVTASMFSTPAPLPAPPPLSPALSLYAWAICTACCAACEFDTVPASTIVPAAVDT</sequence>
<dbReference type="AlphaFoldDB" id="B1FJJ0"/>
<reference evidence="1 2" key="1">
    <citation type="submission" date="2008-03" db="EMBL/GenBank/DDBJ databases">
        <title>Sequencing of the draft genome and assembly of Burkholderia ambifaria IOP40-10.</title>
        <authorList>
            <consortium name="US DOE Joint Genome Institute (JGI-PGF)"/>
            <person name="Copeland A."/>
            <person name="Lucas S."/>
            <person name="Lapidus A."/>
            <person name="Glavina del Rio T."/>
            <person name="Dalin E."/>
            <person name="Tice H."/>
            <person name="Bruce D."/>
            <person name="Goodwin L."/>
            <person name="Pitluck S."/>
            <person name="Larimer F."/>
            <person name="Land M.L."/>
            <person name="Hauser L."/>
            <person name="Tiedje J."/>
            <person name="Richardson P."/>
        </authorList>
    </citation>
    <scope>NUCLEOTIDE SEQUENCE [LARGE SCALE GENOMIC DNA]</scope>
    <source>
        <strain evidence="1 2">IOP40-10</strain>
    </source>
</reference>
<name>B1FJJ0_9BURK</name>
<dbReference type="Proteomes" id="UP000005463">
    <property type="component" value="Unassembled WGS sequence"/>
</dbReference>
<comment type="caution">
    <text evidence="1">The sequence shown here is derived from an EMBL/GenBank/DDBJ whole genome shotgun (WGS) entry which is preliminary data.</text>
</comment>
<accession>B1FJJ0</accession>
<evidence type="ECO:0000313" key="1">
    <source>
        <dbReference type="EMBL" id="EDT02300.1"/>
    </source>
</evidence>
<dbReference type="EMBL" id="ABLC01000124">
    <property type="protein sequence ID" value="EDT02300.1"/>
    <property type="molecule type" value="Genomic_DNA"/>
</dbReference>
<gene>
    <name evidence="1" type="ORF">BamIOP4010DRAFT_4201</name>
</gene>
<organism evidence="1 2">
    <name type="scientific">Burkholderia ambifaria IOP40-10</name>
    <dbReference type="NCBI Taxonomy" id="396596"/>
    <lineage>
        <taxon>Bacteria</taxon>
        <taxon>Pseudomonadati</taxon>
        <taxon>Pseudomonadota</taxon>
        <taxon>Betaproteobacteria</taxon>
        <taxon>Burkholderiales</taxon>
        <taxon>Burkholderiaceae</taxon>
        <taxon>Burkholderia</taxon>
        <taxon>Burkholderia cepacia complex</taxon>
    </lineage>
</organism>
<evidence type="ECO:0000313" key="2">
    <source>
        <dbReference type="Proteomes" id="UP000005463"/>
    </source>
</evidence>